<dbReference type="PRINTS" id="PR00103">
    <property type="entry name" value="CAMPKINASE"/>
</dbReference>
<dbReference type="GO" id="GO:0004862">
    <property type="term" value="F:cAMP-dependent protein kinase inhibitor activity"/>
    <property type="evidence" value="ECO:0007669"/>
    <property type="project" value="TreeGrafter"/>
</dbReference>
<dbReference type="SUPFAM" id="SSF47391">
    <property type="entry name" value="Dimerization-anchoring domain of cAMP-dependent PK regulatory subunit"/>
    <property type="match status" value="1"/>
</dbReference>
<evidence type="ECO:0000256" key="2">
    <source>
        <dbReference type="ARBA" id="ARBA00022553"/>
    </source>
</evidence>
<evidence type="ECO:0000256" key="9">
    <source>
        <dbReference type="PIRSR" id="PIRSR000548-1"/>
    </source>
</evidence>
<dbReference type="InterPro" id="IPR014710">
    <property type="entry name" value="RmlC-like_jellyroll"/>
</dbReference>
<keyword evidence="6 9" id="KW-0114">cAMP</keyword>
<dbReference type="InterPro" id="IPR018490">
    <property type="entry name" value="cNMP-bd_dom_sf"/>
</dbReference>
<dbReference type="InterPro" id="IPR012198">
    <property type="entry name" value="cAMP_dep_PK_reg_su"/>
</dbReference>
<dbReference type="InterPro" id="IPR018488">
    <property type="entry name" value="cNMP-bd_CS"/>
</dbReference>
<proteinExistence type="inferred from homology"/>
<protein>
    <recommendedName>
        <fullName evidence="8">cAMP-dependent protein kinase type II regulatory subunit</fullName>
    </recommendedName>
</protein>
<evidence type="ECO:0000256" key="3">
    <source>
        <dbReference type="ARBA" id="ARBA00022566"/>
    </source>
</evidence>
<dbReference type="GeneTree" id="ENSGT00940000158160"/>
<dbReference type="InterPro" id="IPR050503">
    <property type="entry name" value="cAMP-dep_PK_reg_su-like"/>
</dbReference>
<sequence>MSIEIPDGLTELLQSFTVEVLRNQPGDLLDFALQYFIQLKQNQRGSAFDNARDSANGRPGDNVSSGRLVNFAEEAMQIDSENEEEDDDDEEEFVGSYCLHSSEEEDKDPRITHPKTDEQRHRLQEACKDILLFKNLDPEQMSQVLDAMFEMSVEAGEHIIDQDDDGDNFYVIERGTFDILMKADRVERVVGSYDNQGSFGELALMYNTPRAATIIATSVGALWCMDRLTFRRIIVKNNHKKRKMYEAFIESLPLLTSLQVSERMCVVDVLSSKTYTDGEQIIAQGATANCFYIVESGQVRITMNTSKLKKEEGEGVEEEVEIAMCTRGQYFGELALVTNKPRAASAYGVGNVKCLVMDVQAFERLLGPCMDIMKRNVVSYDEQLAALFGSNTGIRDNDTA</sequence>
<dbReference type="Proteomes" id="UP000694557">
    <property type="component" value="Unassembled WGS sequence"/>
</dbReference>
<dbReference type="PIRSF" id="PIRSF000548">
    <property type="entry name" value="PK_regulatory"/>
    <property type="match status" value="1"/>
</dbReference>
<dbReference type="AlphaFoldDB" id="A0A8C7CNC8"/>
<comment type="function">
    <text evidence="7">Regulatory subunit of the cAMP-dependent protein kinases involved in cAMP signaling in cells. Type II regulatory chains mediate membrane association by binding to anchoring proteins, including the MAP2 kinase.</text>
</comment>
<dbReference type="Ensembl" id="ENSOKIT00005005846.1">
    <property type="protein sequence ID" value="ENSOKIP00005005477.1"/>
    <property type="gene ID" value="ENSOKIG00005002519.1"/>
</dbReference>
<dbReference type="PANTHER" id="PTHR11635:SF156">
    <property type="entry name" value="CAMP-DEPENDENT PROTEIN KINASE TYPE II-BETA REGULATORY SUBUNIT"/>
    <property type="match status" value="1"/>
</dbReference>
<keyword evidence="4" id="KW-0677">Repeat</keyword>
<evidence type="ECO:0000256" key="6">
    <source>
        <dbReference type="ARBA" id="ARBA00023149"/>
    </source>
</evidence>
<evidence type="ECO:0000256" key="7">
    <source>
        <dbReference type="ARBA" id="ARBA00037198"/>
    </source>
</evidence>
<dbReference type="GO" id="GO:0030552">
    <property type="term" value="F:cAMP binding"/>
    <property type="evidence" value="ECO:0007669"/>
    <property type="project" value="UniProtKB-KW"/>
</dbReference>
<feature type="binding site" evidence="9">
    <location>
        <position position="210"/>
    </location>
    <ligand>
        <name>3',5'-cyclic AMP</name>
        <dbReference type="ChEBI" id="CHEBI:58165"/>
        <label>1</label>
    </ligand>
</feature>
<dbReference type="FunFam" id="1.20.890.10:FF:000002">
    <property type="entry name" value="cAMP-dependent protein kinase type II-alpha regulatory subunit"/>
    <property type="match status" value="1"/>
</dbReference>
<dbReference type="SUPFAM" id="SSF51206">
    <property type="entry name" value="cAMP-binding domain-like"/>
    <property type="match status" value="2"/>
</dbReference>
<feature type="binding site" evidence="9">
    <location>
        <position position="201"/>
    </location>
    <ligand>
        <name>3',5'-cyclic AMP</name>
        <dbReference type="ChEBI" id="CHEBI:58165"/>
        <label>1</label>
    </ligand>
</feature>
<dbReference type="PROSITE" id="PS00888">
    <property type="entry name" value="CNMP_BINDING_1"/>
    <property type="match status" value="1"/>
</dbReference>
<feature type="domain" description="Cyclic nucleotide-binding" evidence="10">
    <location>
        <begin position="254"/>
        <end position="383"/>
    </location>
</feature>
<dbReference type="SMART" id="SM00394">
    <property type="entry name" value="RIIa"/>
    <property type="match status" value="1"/>
</dbReference>
<accession>A0A8C7CNC8</accession>
<evidence type="ECO:0000256" key="4">
    <source>
        <dbReference type="ARBA" id="ARBA00022737"/>
    </source>
</evidence>
<dbReference type="InterPro" id="IPR003117">
    <property type="entry name" value="cAMP_dep_PK_reg_su_I/II_a/b"/>
</dbReference>
<evidence type="ECO:0000313" key="11">
    <source>
        <dbReference type="Ensembl" id="ENSOKIP00005005477.1"/>
    </source>
</evidence>
<reference evidence="11" key="2">
    <citation type="submission" date="2025-09" db="UniProtKB">
        <authorList>
            <consortium name="Ensembl"/>
        </authorList>
    </citation>
    <scope>IDENTIFICATION</scope>
</reference>
<dbReference type="CDD" id="cd00038">
    <property type="entry name" value="CAP_ED"/>
    <property type="match status" value="2"/>
</dbReference>
<dbReference type="FunFam" id="2.60.120.10:FF:000108">
    <property type="entry name" value="cAMP-dependent protein kinase type II regulatory subunit"/>
    <property type="match status" value="1"/>
</dbReference>
<keyword evidence="2" id="KW-0597">Phosphoprotein</keyword>
<name>A0A8C7CNC8_ONCKI</name>
<feature type="domain" description="Cyclic nucleotide-binding" evidence="10">
    <location>
        <begin position="132"/>
        <end position="251"/>
    </location>
</feature>
<dbReference type="Pfam" id="PF00027">
    <property type="entry name" value="cNMP_binding"/>
    <property type="match status" value="2"/>
</dbReference>
<evidence type="ECO:0000256" key="8">
    <source>
        <dbReference type="ARBA" id="ARBA00067959"/>
    </source>
</evidence>
<dbReference type="Gene3D" id="1.20.890.10">
    <property type="entry name" value="cAMP-dependent protein kinase regulatory subunit, dimerization-anchoring domain"/>
    <property type="match status" value="1"/>
</dbReference>
<dbReference type="PROSITE" id="PS50042">
    <property type="entry name" value="CNMP_BINDING_3"/>
    <property type="match status" value="2"/>
</dbReference>
<keyword evidence="5 9" id="KW-0547">Nucleotide-binding</keyword>
<dbReference type="Gene3D" id="2.60.120.10">
    <property type="entry name" value="Jelly Rolls"/>
    <property type="match status" value="2"/>
</dbReference>
<dbReference type="GO" id="GO:0005952">
    <property type="term" value="C:cAMP-dependent protein kinase complex"/>
    <property type="evidence" value="ECO:0007669"/>
    <property type="project" value="InterPro"/>
</dbReference>
<feature type="binding site" evidence="9">
    <location>
        <position position="333"/>
    </location>
    <ligand>
        <name>3',5'-cyclic AMP</name>
        <dbReference type="ChEBI" id="CHEBI:58165"/>
        <label>2</label>
    </ligand>
</feature>
<feature type="binding site" evidence="9">
    <location>
        <position position="342"/>
    </location>
    <ligand>
        <name>3',5'-cyclic AMP</name>
        <dbReference type="ChEBI" id="CHEBI:58165"/>
        <label>2</label>
    </ligand>
</feature>
<evidence type="ECO:0000256" key="1">
    <source>
        <dbReference type="ARBA" id="ARBA00005753"/>
    </source>
</evidence>
<gene>
    <name evidence="11" type="primary">PRKAR2B</name>
</gene>
<evidence type="ECO:0000256" key="5">
    <source>
        <dbReference type="ARBA" id="ARBA00022741"/>
    </source>
</evidence>
<dbReference type="SMART" id="SM00100">
    <property type="entry name" value="cNMP"/>
    <property type="match status" value="2"/>
</dbReference>
<dbReference type="InterPro" id="IPR000595">
    <property type="entry name" value="cNMP-bd_dom"/>
</dbReference>
<dbReference type="Pfam" id="PF02197">
    <property type="entry name" value="RIIa"/>
    <property type="match status" value="1"/>
</dbReference>
<dbReference type="PROSITE" id="PS00889">
    <property type="entry name" value="CNMP_BINDING_2"/>
    <property type="match status" value="1"/>
</dbReference>
<reference evidence="11" key="1">
    <citation type="submission" date="2025-08" db="UniProtKB">
        <authorList>
            <consortium name="Ensembl"/>
        </authorList>
    </citation>
    <scope>IDENTIFICATION</scope>
</reference>
<comment type="similarity">
    <text evidence="1">Belongs to the cAMP-dependent kinase regulatory chain family.</text>
</comment>
<dbReference type="FunFam" id="2.60.120.10:FF:000017">
    <property type="entry name" value="cAMP-dependent protein kinase type II regulatory subunit"/>
    <property type="match status" value="1"/>
</dbReference>
<keyword evidence="12" id="KW-1185">Reference proteome</keyword>
<evidence type="ECO:0000313" key="12">
    <source>
        <dbReference type="Proteomes" id="UP000694557"/>
    </source>
</evidence>
<dbReference type="GO" id="GO:0005829">
    <property type="term" value="C:cytosol"/>
    <property type="evidence" value="ECO:0007669"/>
    <property type="project" value="TreeGrafter"/>
</dbReference>
<dbReference type="GO" id="GO:0034236">
    <property type="term" value="F:protein kinase A catalytic subunit binding"/>
    <property type="evidence" value="ECO:0007669"/>
    <property type="project" value="TreeGrafter"/>
</dbReference>
<dbReference type="PANTHER" id="PTHR11635">
    <property type="entry name" value="CAMP-DEPENDENT PROTEIN KINASE REGULATORY CHAIN"/>
    <property type="match status" value="1"/>
</dbReference>
<organism evidence="11 12">
    <name type="scientific">Oncorhynchus kisutch</name>
    <name type="common">Coho salmon</name>
    <name type="synonym">Salmo kisutch</name>
    <dbReference type="NCBI Taxonomy" id="8019"/>
    <lineage>
        <taxon>Eukaryota</taxon>
        <taxon>Metazoa</taxon>
        <taxon>Chordata</taxon>
        <taxon>Craniata</taxon>
        <taxon>Vertebrata</taxon>
        <taxon>Euteleostomi</taxon>
        <taxon>Actinopterygii</taxon>
        <taxon>Neopterygii</taxon>
        <taxon>Teleostei</taxon>
        <taxon>Protacanthopterygii</taxon>
        <taxon>Salmoniformes</taxon>
        <taxon>Salmonidae</taxon>
        <taxon>Salmoninae</taxon>
        <taxon>Oncorhynchus</taxon>
    </lineage>
</organism>
<evidence type="ECO:0000259" key="10">
    <source>
        <dbReference type="PROSITE" id="PS50042"/>
    </source>
</evidence>
<keyword evidence="3 9" id="KW-0116">cAMP-binding</keyword>